<name>A0A9X8D4F7_9BURK</name>
<sequence length="344" mass="36436">MWAVTFGAIFALCAAAPALAAPWVDSVVSIELRPKVQVDQTSVRLGDIAYLTSRDLVALRRLMALPIGSAPRPGSPVAIDRDTIVRWVEARGAAQVKVEGSPAVQWSGASETLIESAAQDLSGEAVISAAQAALQNWLGQRSVRAQVQPVSTARDLVLPAGQPVLRVRPIADQAQPSRRMLVWVEAWVNDRFVRSTAVTFEVNAWAQATVATAPMAGGAQIDGVVLRGATETREVDLTTVQGGRAMRIEGVAGAGEESPVGAQRLRKQLKPGEILTDAHLQATPSVTRGNWAQLLARSGDVSVESRVEVLQDGRPGQVIRVKVPGSSGEVLARVTGPGRVEVQP</sequence>
<dbReference type="PANTHER" id="PTHR36307:SF1">
    <property type="entry name" value="FLAGELLA BASAL BODY P-RING FORMATION PROTEIN FLGA"/>
    <property type="match status" value="1"/>
</dbReference>
<evidence type="ECO:0000256" key="1">
    <source>
        <dbReference type="SAM" id="SignalP"/>
    </source>
</evidence>
<organism evidence="3 4">
    <name type="scientific">Acidovorax cavernicola</name>
    <dbReference type="NCBI Taxonomy" id="1675792"/>
    <lineage>
        <taxon>Bacteria</taxon>
        <taxon>Pseudomonadati</taxon>
        <taxon>Pseudomonadota</taxon>
        <taxon>Betaproteobacteria</taxon>
        <taxon>Burkholderiales</taxon>
        <taxon>Comamonadaceae</taxon>
        <taxon>Acidovorax</taxon>
    </lineage>
</organism>
<dbReference type="Proteomes" id="UP000265619">
    <property type="component" value="Unassembled WGS sequence"/>
</dbReference>
<feature type="signal peptide" evidence="1">
    <location>
        <begin position="1"/>
        <end position="20"/>
    </location>
</feature>
<dbReference type="GO" id="GO:0044780">
    <property type="term" value="P:bacterial-type flagellum assembly"/>
    <property type="evidence" value="ECO:0007669"/>
    <property type="project" value="InterPro"/>
</dbReference>
<reference evidence="3 4" key="1">
    <citation type="submission" date="2018-09" db="EMBL/GenBank/DDBJ databases">
        <title>Acidovorax cavernicola nov. sp. isolated from Gruta de las Maravillas (Aracena, Spain).</title>
        <authorList>
            <person name="Jurado V."/>
            <person name="Gutierrez-Patricio S."/>
            <person name="Gonzalez-Pimentel J.L."/>
            <person name="Miller A.Z."/>
            <person name="Laiz L."/>
            <person name="Saiz-Jimenez C."/>
        </authorList>
    </citation>
    <scope>NUCLEOTIDE SEQUENCE [LARGE SCALE GENOMIC DNA]</scope>
    <source>
        <strain evidence="3 4">1011MAR4D40.2</strain>
    </source>
</reference>
<dbReference type="RefSeq" id="WP_119554360.1">
    <property type="nucleotide sequence ID" value="NZ_QXMN01000017.1"/>
</dbReference>
<dbReference type="EMBL" id="QXMN01000017">
    <property type="protein sequence ID" value="RIX79098.1"/>
    <property type="molecule type" value="Genomic_DNA"/>
</dbReference>
<keyword evidence="3" id="KW-0969">Cilium</keyword>
<dbReference type="PANTHER" id="PTHR36307">
    <property type="entry name" value="FLAGELLA BASAL BODY P-RING FORMATION PROTEIN FLGA"/>
    <property type="match status" value="1"/>
</dbReference>
<dbReference type="Gene3D" id="2.30.30.760">
    <property type="match status" value="1"/>
</dbReference>
<evidence type="ECO:0000259" key="2">
    <source>
        <dbReference type="Pfam" id="PF13144"/>
    </source>
</evidence>
<evidence type="ECO:0000313" key="3">
    <source>
        <dbReference type="EMBL" id="RIX79098.1"/>
    </source>
</evidence>
<comment type="caution">
    <text evidence="3">The sequence shown here is derived from an EMBL/GenBank/DDBJ whole genome shotgun (WGS) entry which is preliminary data.</text>
</comment>
<keyword evidence="4" id="KW-1185">Reference proteome</keyword>
<feature type="chain" id="PRO_5040927326" evidence="1">
    <location>
        <begin position="21"/>
        <end position="344"/>
    </location>
</feature>
<dbReference type="AlphaFoldDB" id="A0A9X8D4F7"/>
<dbReference type="InterPro" id="IPR017585">
    <property type="entry name" value="SAF_FlgA"/>
</dbReference>
<feature type="domain" description="Flagella basal body P-ring formation protein FlgA SAF" evidence="2">
    <location>
        <begin position="260"/>
        <end position="342"/>
    </location>
</feature>
<keyword evidence="1" id="KW-0732">Signal</keyword>
<keyword evidence="3" id="KW-0282">Flagellum</keyword>
<dbReference type="InterPro" id="IPR039246">
    <property type="entry name" value="Flagellar_FlgA"/>
</dbReference>
<evidence type="ECO:0000313" key="4">
    <source>
        <dbReference type="Proteomes" id="UP000265619"/>
    </source>
</evidence>
<dbReference type="Pfam" id="PF13144">
    <property type="entry name" value="ChapFlgA"/>
    <property type="match status" value="1"/>
</dbReference>
<gene>
    <name evidence="3" type="primary">flgA</name>
    <name evidence="3" type="ORF">D3H34_15270</name>
</gene>
<dbReference type="OrthoDB" id="9131626at2"/>
<dbReference type="NCBIfam" id="TIGR03170">
    <property type="entry name" value="flgA_cterm"/>
    <property type="match status" value="1"/>
</dbReference>
<accession>A0A9X8D4F7</accession>
<proteinExistence type="predicted"/>
<keyword evidence="3" id="KW-0966">Cell projection</keyword>
<protein>
    <submittedName>
        <fullName evidence="3">Flagella basal body P-ring formation protein FlgA</fullName>
    </submittedName>
</protein>